<gene>
    <name evidence="1" type="ORF">BDK51DRAFT_45609</name>
</gene>
<sequence>MKSEENEPEVLAVPETAADYEVEAPFTAQDLPPAHSMDFEVIVDATLNDSLFASAARTKTHFPLLPCHYQVDAAETDVDDPITQAVDADEIEILIAVSDVAVIEEDDLVVPEDLESTVVAEPDVVEIVVSDVAVIEEDDPVVSEDLESTVVAEPEVVEIAVSDVVAIEEDDPVISENLESTIVAEPEVVEIAASAEPLQVPIPKDVEIGETLSGDLPAPFTPDYEIVASEDVGAPSVEDRALPVIEGFDAVKSSESLHAADVDLLENADAKDLDFVSEVAGELPETAVTGVVEASLMEAVMFEAVEGTAEAPLEFADAEAVEAAAADHPEATVIESIETDGELIAETIEVPVAKAVETPFAREVEAFVVEEGHAPIADTDEVETPIIEPIEPVSALPELKSEEKDTEVVAVPETATINEGEDTQDFPPAHATDFEVNVEENLGDAPFAPAARINSHDVRILSLYQVDAAGAVIEVDTAEEVDAPIAEAKDADDIGIGVSEVAVIEEDNLVVSEDFESTVVAELEVVEIAAAAAPLQFSIHEDVEIGEAVSGDLGAPLTSDHELFVAEGVGAPSVEDLAQPIVEGDDAVKGASPESLHAADIDLLEIADEKGLALVPEVAGELVEAAVVEEVEASVIEAIAFESFQRTSEGSLESPDTEKVEISEAAVIEPLETEGEVMTETIEVPAAEEVEVFVVEVDAPIADTDEAEALIIEPIEPLSALPELKGEVTDTEALAIPETATGVENRAPFTDAQNLLPAHATDFQVDPAGADIEMNPAEEVDAPAETICADEIEIPITASHLAFIKEGDPVVSEDLESTVVAEPEVVDIAAAEPLQVSIVEDVEIGEAISGDLDAPPNSDHEIAAAADVGAAVAQAHGLPIIEGVEAVENASSETLQAADTDLLETADAKEFELIPEVAGELPDATVIEEVEATFVEAVAFEAVECATEVTFVSADAEEVKTAVADHPEAAVIESLEADSELMIEQIEVPASEAAEIPFAEKVPALVVAEAHALVADEVEAPVIEPIETFSALLELRSEENETGVLETATDFEAEAPSTHAQDLPPAHATNFEVNTAFIKEEDPAVSEDFESTVIAEPEVFEITATEPLEVPIAGEVKEVEDIVGGPNAPLEEVSEYETVPGEDIAAAVADDLELPIIEEVATTAASESLLAAYIEVVEKMDAPVVELGLEVPGELPEGAVAEDLKAADVEVVSSVEIGCATEEPLEFVGVRDVETAAAEESEKASIFELLEAAIKSIDVSSLESLQIAATEEDRPAEPAAGLFLADGDRELPDVVPSASILEGDADISADGARNEEDEWVQVQSSGPPIEPSLTEASIEGLSSAVPTTDLSSGATHDLTEVEVVSVISSGVSVPENETPALGQSGISIAGENYEVEVPEINYTEDGPRDEETTASSSVEDSGVALPAELPVVTSRELPAVELSTPDHLPSDVVLVDVVPIVAVTGALESKELIIRSIIAKCERYIKVINIDAAVVSSRLPILYSAPLAAKLVAEWDALVLAAADFTPAYDALLRARTACCDVLDPWIPPTPELSSLVAALSH</sequence>
<evidence type="ECO:0000313" key="1">
    <source>
        <dbReference type="EMBL" id="RKO93419.1"/>
    </source>
</evidence>
<evidence type="ECO:0000313" key="2">
    <source>
        <dbReference type="Proteomes" id="UP000269721"/>
    </source>
</evidence>
<reference evidence="2" key="1">
    <citation type="journal article" date="2018" name="Nat. Microbiol.">
        <title>Leveraging single-cell genomics to expand the fungal tree of life.</title>
        <authorList>
            <person name="Ahrendt S.R."/>
            <person name="Quandt C.A."/>
            <person name="Ciobanu D."/>
            <person name="Clum A."/>
            <person name="Salamov A."/>
            <person name="Andreopoulos B."/>
            <person name="Cheng J.F."/>
            <person name="Woyke T."/>
            <person name="Pelin A."/>
            <person name="Henrissat B."/>
            <person name="Reynolds N.K."/>
            <person name="Benny G.L."/>
            <person name="Smith M.E."/>
            <person name="James T.Y."/>
            <person name="Grigoriev I.V."/>
        </authorList>
    </citation>
    <scope>NUCLEOTIDE SEQUENCE [LARGE SCALE GENOMIC DNA]</scope>
</reference>
<dbReference type="EMBL" id="KZ994250">
    <property type="protein sequence ID" value="RKO93419.1"/>
    <property type="molecule type" value="Genomic_DNA"/>
</dbReference>
<accession>A0A4P9WKB1</accession>
<keyword evidence="2" id="KW-1185">Reference proteome</keyword>
<dbReference type="Proteomes" id="UP000269721">
    <property type="component" value="Unassembled WGS sequence"/>
</dbReference>
<organism evidence="1 2">
    <name type="scientific">Blyttiomyces helicus</name>
    <dbReference type="NCBI Taxonomy" id="388810"/>
    <lineage>
        <taxon>Eukaryota</taxon>
        <taxon>Fungi</taxon>
        <taxon>Fungi incertae sedis</taxon>
        <taxon>Chytridiomycota</taxon>
        <taxon>Chytridiomycota incertae sedis</taxon>
        <taxon>Chytridiomycetes</taxon>
        <taxon>Chytridiomycetes incertae sedis</taxon>
        <taxon>Blyttiomyces</taxon>
    </lineage>
</organism>
<protein>
    <submittedName>
        <fullName evidence="1">Uncharacterized protein</fullName>
    </submittedName>
</protein>
<proteinExistence type="predicted"/>
<name>A0A4P9WKB1_9FUNG</name>